<sequence length="218" mass="26062">MSFSKFLTRSTTAVRTGTFHHPANRMCTAINRCLRPAINHAQQRGGPPIIMSRHSANLMRYEAKSLKHSLEQPGRFREQQAISFQHFEDQLNYYREQHAREQHARFREQQAISFQHFEDQLNRYREQHAQLREQETLGSQKQHETLHYQKQQAVSSQYSEELKAKWDEVDALRKLFRERQQQWEQEDIKNRERRVGSSLLSPSTRFLIFQQLAALNKQ</sequence>
<organism evidence="1 2">
    <name type="scientific">Tuber borchii</name>
    <name type="common">White truffle</name>
    <dbReference type="NCBI Taxonomy" id="42251"/>
    <lineage>
        <taxon>Eukaryota</taxon>
        <taxon>Fungi</taxon>
        <taxon>Dikarya</taxon>
        <taxon>Ascomycota</taxon>
        <taxon>Pezizomycotina</taxon>
        <taxon>Pezizomycetes</taxon>
        <taxon>Pezizales</taxon>
        <taxon>Tuberaceae</taxon>
        <taxon>Tuber</taxon>
    </lineage>
</organism>
<reference evidence="1 2" key="1">
    <citation type="submission" date="2017-04" db="EMBL/GenBank/DDBJ databases">
        <title>Draft genome sequence of Tuber borchii Vittad., a whitish edible truffle.</title>
        <authorList>
            <consortium name="DOE Joint Genome Institute"/>
            <person name="Murat C."/>
            <person name="Kuo A."/>
            <person name="Barry K.W."/>
            <person name="Clum A."/>
            <person name="Dockter R.B."/>
            <person name="Fauchery L."/>
            <person name="Iotti M."/>
            <person name="Kohler A."/>
            <person name="Labutti K."/>
            <person name="Lindquist E.A."/>
            <person name="Lipzen A."/>
            <person name="Ohm R.A."/>
            <person name="Wang M."/>
            <person name="Grigoriev I.V."/>
            <person name="Zambonelli A."/>
            <person name="Martin F.M."/>
        </authorList>
    </citation>
    <scope>NUCLEOTIDE SEQUENCE [LARGE SCALE GENOMIC DNA]</scope>
    <source>
        <strain evidence="1 2">Tbo3840</strain>
    </source>
</reference>
<protein>
    <submittedName>
        <fullName evidence="1">Uncharacterized protein</fullName>
    </submittedName>
</protein>
<dbReference type="AlphaFoldDB" id="A0A2T7A900"/>
<evidence type="ECO:0000313" key="1">
    <source>
        <dbReference type="EMBL" id="PUU84204.1"/>
    </source>
</evidence>
<keyword evidence="2" id="KW-1185">Reference proteome</keyword>
<comment type="caution">
    <text evidence="1">The sequence shown here is derived from an EMBL/GenBank/DDBJ whole genome shotgun (WGS) entry which is preliminary data.</text>
</comment>
<gene>
    <name evidence="1" type="ORF">B9Z19DRAFT_1150685</name>
</gene>
<dbReference type="Proteomes" id="UP000244722">
    <property type="component" value="Unassembled WGS sequence"/>
</dbReference>
<accession>A0A2T7A900</accession>
<proteinExistence type="predicted"/>
<dbReference type="EMBL" id="NESQ01000002">
    <property type="protein sequence ID" value="PUU84204.1"/>
    <property type="molecule type" value="Genomic_DNA"/>
</dbReference>
<name>A0A2T7A900_TUBBO</name>
<evidence type="ECO:0000313" key="2">
    <source>
        <dbReference type="Proteomes" id="UP000244722"/>
    </source>
</evidence>